<reference evidence="4" key="1">
    <citation type="journal article" date="2017" name="Nat. Commun.">
        <title>The asparagus genome sheds light on the origin and evolution of a young Y chromosome.</title>
        <authorList>
            <person name="Harkess A."/>
            <person name="Zhou J."/>
            <person name="Xu C."/>
            <person name="Bowers J.E."/>
            <person name="Van der Hulst R."/>
            <person name="Ayyampalayam S."/>
            <person name="Mercati F."/>
            <person name="Riccardi P."/>
            <person name="McKain M.R."/>
            <person name="Kakrana A."/>
            <person name="Tang H."/>
            <person name="Ray J."/>
            <person name="Groenendijk J."/>
            <person name="Arikit S."/>
            <person name="Mathioni S.M."/>
            <person name="Nakano M."/>
            <person name="Shan H."/>
            <person name="Telgmann-Rauber A."/>
            <person name="Kanno A."/>
            <person name="Yue Z."/>
            <person name="Chen H."/>
            <person name="Li W."/>
            <person name="Chen Y."/>
            <person name="Xu X."/>
            <person name="Zhang Y."/>
            <person name="Luo S."/>
            <person name="Chen H."/>
            <person name="Gao J."/>
            <person name="Mao Z."/>
            <person name="Pires J.C."/>
            <person name="Luo M."/>
            <person name="Kudrna D."/>
            <person name="Wing R.A."/>
            <person name="Meyers B.C."/>
            <person name="Yi K."/>
            <person name="Kong H."/>
            <person name="Lavrijsen P."/>
            <person name="Sunseri F."/>
            <person name="Falavigna A."/>
            <person name="Ye Y."/>
            <person name="Leebens-Mack J.H."/>
            <person name="Chen G."/>
        </authorList>
    </citation>
    <scope>NUCLEOTIDE SEQUENCE [LARGE SCALE GENOMIC DNA]</scope>
    <source>
        <strain evidence="4">cv. DH0086</strain>
    </source>
</reference>
<name>A0A5P1E726_ASPOF</name>
<evidence type="ECO:0000313" key="4">
    <source>
        <dbReference type="Proteomes" id="UP000243459"/>
    </source>
</evidence>
<feature type="region of interest" description="Disordered" evidence="2">
    <location>
        <begin position="114"/>
        <end position="147"/>
    </location>
</feature>
<dbReference type="Gramene" id="ONK57277">
    <property type="protein sequence ID" value="ONK57277"/>
    <property type="gene ID" value="A4U43_C10F18420"/>
</dbReference>
<dbReference type="InterPro" id="IPR045032">
    <property type="entry name" value="PEL"/>
</dbReference>
<evidence type="ECO:0000313" key="3">
    <source>
        <dbReference type="EMBL" id="ONK57277.1"/>
    </source>
</evidence>
<dbReference type="InterPro" id="IPR018082">
    <property type="entry name" value="AmbAllergen"/>
</dbReference>
<dbReference type="PANTHER" id="PTHR31683">
    <property type="entry name" value="PECTATE LYASE 18-RELATED"/>
    <property type="match status" value="1"/>
</dbReference>
<dbReference type="AlphaFoldDB" id="A0A5P1E726"/>
<evidence type="ECO:0000256" key="1">
    <source>
        <dbReference type="ARBA" id="ARBA00022729"/>
    </source>
</evidence>
<dbReference type="SUPFAM" id="SSF51126">
    <property type="entry name" value="Pectin lyase-like"/>
    <property type="match status" value="1"/>
</dbReference>
<dbReference type="InterPro" id="IPR012334">
    <property type="entry name" value="Pectin_lyas_fold"/>
</dbReference>
<gene>
    <name evidence="3" type="ORF">A4U43_C10F18420</name>
</gene>
<dbReference type="EMBL" id="CM007390">
    <property type="protein sequence ID" value="ONK57277.1"/>
    <property type="molecule type" value="Genomic_DNA"/>
</dbReference>
<accession>A0A5P1E726</accession>
<keyword evidence="4" id="KW-1185">Reference proteome</keyword>
<keyword evidence="1" id="KW-0732">Signal</keyword>
<dbReference type="InterPro" id="IPR011050">
    <property type="entry name" value="Pectin_lyase_fold/virulence"/>
</dbReference>
<organism evidence="3 4">
    <name type="scientific">Asparagus officinalis</name>
    <name type="common">Garden asparagus</name>
    <dbReference type="NCBI Taxonomy" id="4686"/>
    <lineage>
        <taxon>Eukaryota</taxon>
        <taxon>Viridiplantae</taxon>
        <taxon>Streptophyta</taxon>
        <taxon>Embryophyta</taxon>
        <taxon>Tracheophyta</taxon>
        <taxon>Spermatophyta</taxon>
        <taxon>Magnoliopsida</taxon>
        <taxon>Liliopsida</taxon>
        <taxon>Asparagales</taxon>
        <taxon>Asparagaceae</taxon>
        <taxon>Asparagoideae</taxon>
        <taxon>Asparagus</taxon>
    </lineage>
</organism>
<dbReference type="Proteomes" id="UP000243459">
    <property type="component" value="Chromosome 10"/>
</dbReference>
<evidence type="ECO:0000256" key="2">
    <source>
        <dbReference type="SAM" id="MobiDB-lite"/>
    </source>
</evidence>
<sequence length="338" mass="37046">MNVARHRRAAPRCNRYGACITIQIRHHIIIHAFQRFTTCKRRGNSYVSKLGPSHYGWEGPMADGPFPRYPLACGTRQTPIGRLLRMATASGTATDKRPGPSWYGFRTNARGGPRRRGVLCLTDPRRRPTPVTRPRQPSATPSSRSKAASWIVLQGTLVITPQQELMHEQAFQDASTDAAPPCSNRSRRVHLPCQCVPTSIIHGIQHSATGKRRASCYGREALASSHVRVEEHGRMATSVNLRRRAAHLGRHCYLLATALIGSRPAVTKRVDTYGDVWKSWNWRSEGDLLLNGAYFIPSGAGASASYSRASSLGAKSSSMVGSITSAAGVLHCRRGSLC</sequence>
<proteinExistence type="predicted"/>
<dbReference type="PRINTS" id="PR00807">
    <property type="entry name" value="AMBALLERGEN"/>
</dbReference>
<protein>
    <submittedName>
        <fullName evidence="3">Uncharacterized protein</fullName>
    </submittedName>
</protein>
<dbReference type="Gene3D" id="2.160.20.10">
    <property type="entry name" value="Single-stranded right-handed beta-helix, Pectin lyase-like"/>
    <property type="match status" value="1"/>
</dbReference>
<dbReference type="GO" id="GO:0030570">
    <property type="term" value="F:pectate lyase activity"/>
    <property type="evidence" value="ECO:0007669"/>
    <property type="project" value="InterPro"/>
</dbReference>
<dbReference type="PANTHER" id="PTHR31683:SF120">
    <property type="entry name" value="PECTATE LYASE 20-RELATED"/>
    <property type="match status" value="1"/>
</dbReference>